<keyword evidence="17" id="KW-0449">Lipoprotein</keyword>
<evidence type="ECO:0000256" key="16">
    <source>
        <dbReference type="ARBA" id="ARBA00023285"/>
    </source>
</evidence>
<evidence type="ECO:0000256" key="14">
    <source>
        <dbReference type="ARBA" id="ARBA00023180"/>
    </source>
</evidence>
<keyword evidence="14" id="KW-0325">Glycoprotein</keyword>
<evidence type="ECO:0000256" key="9">
    <source>
        <dbReference type="ARBA" id="ARBA00022723"/>
    </source>
</evidence>
<dbReference type="SUPFAM" id="SSF88713">
    <property type="entry name" value="Glycoside hydrolase/deacetylase"/>
    <property type="match status" value="1"/>
</dbReference>
<comment type="catalytic activity">
    <reaction evidence="21">
        <text>[(1-&gt;4)-N-acetyl-beta-D-glucosaminyl](n) + n H2O = chitosan + n acetate</text>
        <dbReference type="Rhea" id="RHEA:10464"/>
        <dbReference type="Rhea" id="RHEA-COMP:9593"/>
        <dbReference type="Rhea" id="RHEA-COMP:9597"/>
        <dbReference type="ChEBI" id="CHEBI:15377"/>
        <dbReference type="ChEBI" id="CHEBI:17029"/>
        <dbReference type="ChEBI" id="CHEBI:30089"/>
        <dbReference type="ChEBI" id="CHEBI:57704"/>
        <dbReference type="EC" id="3.5.1.41"/>
    </reaction>
    <physiologicalReaction direction="left-to-right" evidence="21">
        <dbReference type="Rhea" id="RHEA:10465"/>
    </physiologicalReaction>
</comment>
<comment type="cofactor">
    <cofactor evidence="1">
        <name>Co(2+)</name>
        <dbReference type="ChEBI" id="CHEBI:48828"/>
    </cofactor>
</comment>
<gene>
    <name evidence="23" type="ORF">DM01DRAFT_246475</name>
</gene>
<comment type="subcellular location">
    <subcellularLocation>
        <location evidence="3">Cell membrane</location>
        <topology evidence="3">Lipid-anchor</topology>
        <topology evidence="3">GPI-anchor</topology>
    </subcellularLocation>
    <subcellularLocation>
        <location evidence="2">Secreted</location>
        <location evidence="2">Cell wall</location>
    </subcellularLocation>
</comment>
<keyword evidence="16" id="KW-0170">Cobalt</keyword>
<dbReference type="GO" id="GO:0006032">
    <property type="term" value="P:chitin catabolic process"/>
    <property type="evidence" value="ECO:0007669"/>
    <property type="project" value="UniProtKB-KW"/>
</dbReference>
<dbReference type="EC" id="3.5.1.41" evidence="20"/>
<keyword evidence="12" id="KW-0146">Chitin degradation</keyword>
<evidence type="ECO:0000256" key="8">
    <source>
        <dbReference type="ARBA" id="ARBA00022622"/>
    </source>
</evidence>
<dbReference type="Proteomes" id="UP000242146">
    <property type="component" value="Unassembled WGS sequence"/>
</dbReference>
<keyword evidence="8" id="KW-0336">GPI-anchor</keyword>
<evidence type="ECO:0000313" key="23">
    <source>
        <dbReference type="EMBL" id="ORX60717.1"/>
    </source>
</evidence>
<evidence type="ECO:0000256" key="7">
    <source>
        <dbReference type="ARBA" id="ARBA00022525"/>
    </source>
</evidence>
<evidence type="ECO:0000256" key="20">
    <source>
        <dbReference type="ARBA" id="ARBA00024056"/>
    </source>
</evidence>
<feature type="non-terminal residue" evidence="23">
    <location>
        <position position="1"/>
    </location>
</feature>
<keyword evidence="10" id="KW-0732">Signal</keyword>
<accession>A0A1X2GTC1</accession>
<evidence type="ECO:0000256" key="2">
    <source>
        <dbReference type="ARBA" id="ARBA00004191"/>
    </source>
</evidence>
<keyword evidence="7" id="KW-0964">Secreted</keyword>
<evidence type="ECO:0000256" key="18">
    <source>
        <dbReference type="ARBA" id="ARBA00023316"/>
    </source>
</evidence>
<evidence type="ECO:0000256" key="4">
    <source>
        <dbReference type="ARBA" id="ARBA00010973"/>
    </source>
</evidence>
<feature type="non-terminal residue" evidence="23">
    <location>
        <position position="271"/>
    </location>
</feature>
<evidence type="ECO:0000256" key="13">
    <source>
        <dbReference type="ARBA" id="ARBA00023136"/>
    </source>
</evidence>
<dbReference type="GO" id="GO:0098552">
    <property type="term" value="C:side of membrane"/>
    <property type="evidence" value="ECO:0007669"/>
    <property type="project" value="UniProtKB-KW"/>
</dbReference>
<evidence type="ECO:0000256" key="11">
    <source>
        <dbReference type="ARBA" id="ARBA00022801"/>
    </source>
</evidence>
<keyword evidence="15" id="KW-0119">Carbohydrate metabolism</keyword>
<dbReference type="PROSITE" id="PS51677">
    <property type="entry name" value="NODB"/>
    <property type="match status" value="1"/>
</dbReference>
<keyword evidence="24" id="KW-1185">Reference proteome</keyword>
<dbReference type="InterPro" id="IPR002509">
    <property type="entry name" value="NODB_dom"/>
</dbReference>
<sequence length="271" mass="30020">STFPFKESYPVVGLKAKPKPEWMDLIKSANISGFPVEGKNGAPSQAGADDPYCDWSFTGCTRPDDIVSCPKGQWGLTYDDGPTDFSSKLYDYLDQSKQKATLFLIGGQVVTYPDLTLRAFKAGHELAMHTWSHSYLTTLTNDEVVAELMWTATAIKDVTGVTPRFYRPPYGDIDDRVRNIGKALGFIPVIWNHDTNDWMAGEGNGFDVEWIDGNVTQWANEAANATVGGISLEHDLYQKSVDAAIRVMPTLQKAYRVMPVGECTGQQAYKE</sequence>
<proteinExistence type="inferred from homology"/>
<evidence type="ECO:0000256" key="17">
    <source>
        <dbReference type="ARBA" id="ARBA00023288"/>
    </source>
</evidence>
<organism evidence="23 24">
    <name type="scientific">Hesseltinella vesiculosa</name>
    <dbReference type="NCBI Taxonomy" id="101127"/>
    <lineage>
        <taxon>Eukaryota</taxon>
        <taxon>Fungi</taxon>
        <taxon>Fungi incertae sedis</taxon>
        <taxon>Mucoromycota</taxon>
        <taxon>Mucoromycotina</taxon>
        <taxon>Mucoromycetes</taxon>
        <taxon>Mucorales</taxon>
        <taxon>Cunninghamellaceae</taxon>
        <taxon>Hesseltinella</taxon>
    </lineage>
</organism>
<dbReference type="FunFam" id="3.20.20.370:FF:000004">
    <property type="entry name" value="Related to Chitin deacetylase"/>
    <property type="match status" value="1"/>
</dbReference>
<evidence type="ECO:0000313" key="24">
    <source>
        <dbReference type="Proteomes" id="UP000242146"/>
    </source>
</evidence>
<evidence type="ECO:0000256" key="21">
    <source>
        <dbReference type="ARBA" id="ARBA00048494"/>
    </source>
</evidence>
<name>A0A1X2GTC1_9FUNG</name>
<keyword evidence="13" id="KW-0472">Membrane</keyword>
<keyword evidence="18" id="KW-0961">Cell wall biogenesis/degradation</keyword>
<dbReference type="PANTHER" id="PTHR10587">
    <property type="entry name" value="GLYCOSYL TRANSFERASE-RELATED"/>
    <property type="match status" value="1"/>
</dbReference>
<keyword evidence="6" id="KW-0134">Cell wall</keyword>
<keyword evidence="11 23" id="KW-0378">Hydrolase</keyword>
<feature type="domain" description="NodB homology" evidence="22">
    <location>
        <begin position="72"/>
        <end position="261"/>
    </location>
</feature>
<protein>
    <recommendedName>
        <fullName evidence="20">chitin deacetylase</fullName>
        <ecNumber evidence="20">3.5.1.41</ecNumber>
    </recommendedName>
</protein>
<evidence type="ECO:0000256" key="1">
    <source>
        <dbReference type="ARBA" id="ARBA00001941"/>
    </source>
</evidence>
<dbReference type="Pfam" id="PF01522">
    <property type="entry name" value="Polysacc_deac_1"/>
    <property type="match status" value="1"/>
</dbReference>
<dbReference type="GO" id="GO:0005886">
    <property type="term" value="C:plasma membrane"/>
    <property type="evidence" value="ECO:0007669"/>
    <property type="project" value="UniProtKB-SubCell"/>
</dbReference>
<dbReference type="GO" id="GO:0009272">
    <property type="term" value="P:fungal-type cell wall biogenesis"/>
    <property type="evidence" value="ECO:0007669"/>
    <property type="project" value="UniProtKB-ARBA"/>
</dbReference>
<dbReference type="InterPro" id="IPR011330">
    <property type="entry name" value="Glyco_hydro/deAcase_b/a-brl"/>
</dbReference>
<dbReference type="AlphaFoldDB" id="A0A1X2GTC1"/>
<evidence type="ECO:0000259" key="22">
    <source>
        <dbReference type="PROSITE" id="PS51677"/>
    </source>
</evidence>
<evidence type="ECO:0000256" key="19">
    <source>
        <dbReference type="ARBA" id="ARBA00023326"/>
    </source>
</evidence>
<evidence type="ECO:0000256" key="5">
    <source>
        <dbReference type="ARBA" id="ARBA00022475"/>
    </source>
</evidence>
<keyword evidence="9" id="KW-0479">Metal-binding</keyword>
<dbReference type="OrthoDB" id="407355at2759"/>
<keyword evidence="19" id="KW-0624">Polysaccharide degradation</keyword>
<evidence type="ECO:0000256" key="15">
    <source>
        <dbReference type="ARBA" id="ARBA00023277"/>
    </source>
</evidence>
<evidence type="ECO:0000256" key="3">
    <source>
        <dbReference type="ARBA" id="ARBA00004609"/>
    </source>
</evidence>
<reference evidence="23 24" key="1">
    <citation type="submission" date="2016-07" db="EMBL/GenBank/DDBJ databases">
        <title>Pervasive Adenine N6-methylation of Active Genes in Fungi.</title>
        <authorList>
            <consortium name="DOE Joint Genome Institute"/>
            <person name="Mondo S.J."/>
            <person name="Dannebaum R.O."/>
            <person name="Kuo R.C."/>
            <person name="Labutti K."/>
            <person name="Haridas S."/>
            <person name="Kuo A."/>
            <person name="Salamov A."/>
            <person name="Ahrendt S.R."/>
            <person name="Lipzen A."/>
            <person name="Sullivan W."/>
            <person name="Andreopoulos W.B."/>
            <person name="Clum A."/>
            <person name="Lindquist E."/>
            <person name="Daum C."/>
            <person name="Ramamoorthy G.K."/>
            <person name="Gryganskyi A."/>
            <person name="Culley D."/>
            <person name="Magnuson J.K."/>
            <person name="James T.Y."/>
            <person name="O'Malley M.A."/>
            <person name="Stajich J.E."/>
            <person name="Spatafora J.W."/>
            <person name="Visel A."/>
            <person name="Grigoriev I.V."/>
        </authorList>
    </citation>
    <scope>NUCLEOTIDE SEQUENCE [LARGE SCALE GENOMIC DNA]</scope>
    <source>
        <strain evidence="23 24">NRRL 3301</strain>
    </source>
</reference>
<evidence type="ECO:0000256" key="12">
    <source>
        <dbReference type="ARBA" id="ARBA00023024"/>
    </source>
</evidence>
<dbReference type="InterPro" id="IPR050248">
    <property type="entry name" value="Polysacc_deacetylase_ArnD"/>
</dbReference>
<evidence type="ECO:0000256" key="6">
    <source>
        <dbReference type="ARBA" id="ARBA00022512"/>
    </source>
</evidence>
<dbReference type="GO" id="GO:0046872">
    <property type="term" value="F:metal ion binding"/>
    <property type="evidence" value="ECO:0007669"/>
    <property type="project" value="UniProtKB-KW"/>
</dbReference>
<comment type="similarity">
    <text evidence="4">Belongs to the polysaccharide deacetylase family.</text>
</comment>
<evidence type="ECO:0000256" key="10">
    <source>
        <dbReference type="ARBA" id="ARBA00022729"/>
    </source>
</evidence>
<dbReference type="PANTHER" id="PTHR10587:SF133">
    <property type="entry name" value="CHITIN DEACETYLASE 1-RELATED"/>
    <property type="match status" value="1"/>
</dbReference>
<dbReference type="EMBL" id="MCGT01000004">
    <property type="protein sequence ID" value="ORX60717.1"/>
    <property type="molecule type" value="Genomic_DNA"/>
</dbReference>
<dbReference type="GO" id="GO:0000272">
    <property type="term" value="P:polysaccharide catabolic process"/>
    <property type="evidence" value="ECO:0007669"/>
    <property type="project" value="UniProtKB-KW"/>
</dbReference>
<dbReference type="GO" id="GO:0071555">
    <property type="term" value="P:cell wall organization"/>
    <property type="evidence" value="ECO:0007669"/>
    <property type="project" value="UniProtKB-KW"/>
</dbReference>
<dbReference type="Gene3D" id="3.20.20.370">
    <property type="entry name" value="Glycoside hydrolase/deacetylase"/>
    <property type="match status" value="1"/>
</dbReference>
<dbReference type="STRING" id="101127.A0A1X2GTC1"/>
<comment type="caution">
    <text evidence="23">The sequence shown here is derived from an EMBL/GenBank/DDBJ whole genome shotgun (WGS) entry which is preliminary data.</text>
</comment>
<dbReference type="GO" id="GO:0004099">
    <property type="term" value="F:chitin deacetylase activity"/>
    <property type="evidence" value="ECO:0007669"/>
    <property type="project" value="UniProtKB-EC"/>
</dbReference>
<keyword evidence="5" id="KW-1003">Cell membrane</keyword>